<proteinExistence type="predicted"/>
<evidence type="ECO:0000313" key="2">
    <source>
        <dbReference type="Proteomes" id="UP000587586"/>
    </source>
</evidence>
<gene>
    <name evidence="1" type="ORF">GMLC_06420</name>
</gene>
<reference evidence="2" key="1">
    <citation type="submission" date="2020-06" db="EMBL/GenBank/DDBJ databases">
        <title>Draft genomic sequecing of Geomonas sp. Red745.</title>
        <authorList>
            <person name="Itoh H."/>
            <person name="Xu Z.X."/>
            <person name="Ushijima N."/>
            <person name="Masuda Y."/>
            <person name="Shiratori Y."/>
            <person name="Senoo K."/>
        </authorList>
    </citation>
    <scope>NUCLEOTIDE SEQUENCE [LARGE SCALE GENOMIC DNA]</scope>
    <source>
        <strain evidence="2">Red745</strain>
    </source>
</reference>
<dbReference type="EMBL" id="BLXZ01000001">
    <property type="protein sequence ID" value="GFO67063.1"/>
    <property type="molecule type" value="Genomic_DNA"/>
</dbReference>
<name>A0A6V8N672_9BACT</name>
<keyword evidence="2" id="KW-1185">Reference proteome</keyword>
<sequence>MPTGDVGVFYREGYAMGRMLSLQQCTKKALGSAPRAFVSSEAVSLRFEVFCY</sequence>
<protein>
    <submittedName>
        <fullName evidence="1">Uncharacterized protein</fullName>
    </submittedName>
</protein>
<dbReference type="Proteomes" id="UP000587586">
    <property type="component" value="Unassembled WGS sequence"/>
</dbReference>
<organism evidence="1 2">
    <name type="scientific">Geomonas limicola</name>
    <dbReference type="NCBI Taxonomy" id="2740186"/>
    <lineage>
        <taxon>Bacteria</taxon>
        <taxon>Pseudomonadati</taxon>
        <taxon>Thermodesulfobacteriota</taxon>
        <taxon>Desulfuromonadia</taxon>
        <taxon>Geobacterales</taxon>
        <taxon>Geobacteraceae</taxon>
        <taxon>Geomonas</taxon>
    </lineage>
</organism>
<evidence type="ECO:0000313" key="1">
    <source>
        <dbReference type="EMBL" id="GFO67063.1"/>
    </source>
</evidence>
<accession>A0A6V8N672</accession>
<dbReference type="AlphaFoldDB" id="A0A6V8N672"/>
<comment type="caution">
    <text evidence="1">The sequence shown here is derived from an EMBL/GenBank/DDBJ whole genome shotgun (WGS) entry which is preliminary data.</text>
</comment>